<keyword evidence="2 5" id="KW-0732">Signal</keyword>
<dbReference type="SUPFAM" id="SSF53474">
    <property type="entry name" value="alpha/beta-Hydrolases"/>
    <property type="match status" value="1"/>
</dbReference>
<feature type="signal peptide" evidence="5">
    <location>
        <begin position="1"/>
        <end position="32"/>
    </location>
</feature>
<dbReference type="Pfam" id="PF00561">
    <property type="entry name" value="Abhydrolase_1"/>
    <property type="match status" value="1"/>
</dbReference>
<dbReference type="PANTHER" id="PTHR43248:SF29">
    <property type="entry name" value="TRIPEPTIDYL AMINOPEPTIDASE"/>
    <property type="match status" value="1"/>
</dbReference>
<sequence>MSRWCSRQILRASGIVCAVALAVTTGAQPAQAAPEEAATADQAPVWTTCDDWVDTSRLPTAQCTTISVPVDWRDAANPQAPQAQLAVMRVPATGDRLGSIISNPGGPGVSAIDVMSRFAPKVGKTEIGRRFDLVAFDPRGVGFSTPEVRCESDAERDEDRTDPKVDFSPAGVARIEDDERARAQGCLDRVGAPFLAGLSTENTARDMDAVRAALGDEQLNFFGYSYGTRLGTAYAEQFPDRVRAMMLDGVVDQFTDPLAEAVESAAGFQQAFDAYAADCGTKADCPLGNDPAQYIDRFHQLVNPLVDNPARTADPRGLSYSDAITGFDEALYSSEDWAQLTDGLSALARGEDADDLLELADAYLERDEDGQYTNLGDAFDAIRCADDTYPTDPAVWAEVDRQVRLAAPFESFGEFTGFAPRPICVFWPVQPDALRHPVTSPGPGKIVVVSTTGDPATPYQVGVDVAAQLGAPLIIFNGAQHTVAFSGERCIDTPLEAFFIDRIQPPADLHC</sequence>
<dbReference type="GO" id="GO:0016787">
    <property type="term" value="F:hydrolase activity"/>
    <property type="evidence" value="ECO:0007669"/>
    <property type="project" value="UniProtKB-KW"/>
</dbReference>
<proteinExistence type="inferred from homology"/>
<dbReference type="InterPro" id="IPR051601">
    <property type="entry name" value="Serine_prot/Carboxylest_S33"/>
</dbReference>
<dbReference type="InterPro" id="IPR000073">
    <property type="entry name" value="AB_hydrolase_1"/>
</dbReference>
<dbReference type="EMBL" id="CP038799">
    <property type="protein sequence ID" value="QIV81829.1"/>
    <property type="molecule type" value="Genomic_DNA"/>
</dbReference>
<dbReference type="AlphaFoldDB" id="A0A6H0S5W9"/>
<evidence type="ECO:0000256" key="1">
    <source>
        <dbReference type="ARBA" id="ARBA00010088"/>
    </source>
</evidence>
<protein>
    <submittedName>
        <fullName evidence="7">Alpha/beta hydrolase</fullName>
    </submittedName>
</protein>
<name>A0A6H0S5W9_9MYCO</name>
<dbReference type="KEGG" id="mfre:EXE63_13765"/>
<evidence type="ECO:0000256" key="4">
    <source>
        <dbReference type="SAM" id="MobiDB-lite"/>
    </source>
</evidence>
<keyword evidence="3 7" id="KW-0378">Hydrolase</keyword>
<dbReference type="PANTHER" id="PTHR43248">
    <property type="entry name" value="2-SUCCINYL-6-HYDROXY-2,4-CYCLOHEXADIENE-1-CARBOXYLATE SYNTHASE"/>
    <property type="match status" value="1"/>
</dbReference>
<reference evidence="7 8" key="1">
    <citation type="submission" date="2019-04" db="EMBL/GenBank/DDBJ databases">
        <title>Draft, Whole-Genome Sequence of the Anthracene-degrading Mycobacterium frederiksbergense LB501T, Isolated from a Polycyclic Aromatic Hydrocarbon (PAH)-Contaminated Soil.</title>
        <authorList>
            <person name="Augelletti F."/>
        </authorList>
    </citation>
    <scope>NUCLEOTIDE SEQUENCE [LARGE SCALE GENOMIC DNA]</scope>
    <source>
        <strain evidence="7 8">LB 501T</strain>
    </source>
</reference>
<evidence type="ECO:0000313" key="7">
    <source>
        <dbReference type="EMBL" id="QIV81829.1"/>
    </source>
</evidence>
<evidence type="ECO:0000256" key="2">
    <source>
        <dbReference type="ARBA" id="ARBA00022729"/>
    </source>
</evidence>
<feature type="chain" id="PRO_5026073706" evidence="5">
    <location>
        <begin position="33"/>
        <end position="511"/>
    </location>
</feature>
<organism evidence="7 8">
    <name type="scientific">Mycolicibacterium frederiksbergense</name>
    <dbReference type="NCBI Taxonomy" id="117567"/>
    <lineage>
        <taxon>Bacteria</taxon>
        <taxon>Bacillati</taxon>
        <taxon>Actinomycetota</taxon>
        <taxon>Actinomycetes</taxon>
        <taxon>Mycobacteriales</taxon>
        <taxon>Mycobacteriaceae</taxon>
        <taxon>Mycolicibacterium</taxon>
    </lineage>
</organism>
<gene>
    <name evidence="7" type="ORF">EXE63_13765</name>
</gene>
<dbReference type="InterPro" id="IPR029058">
    <property type="entry name" value="AB_hydrolase_fold"/>
</dbReference>
<feature type="compositionally biased region" description="Basic and acidic residues" evidence="4">
    <location>
        <begin position="149"/>
        <end position="165"/>
    </location>
</feature>
<accession>A0A6H0S5W9</accession>
<evidence type="ECO:0000256" key="3">
    <source>
        <dbReference type="ARBA" id="ARBA00022801"/>
    </source>
</evidence>
<evidence type="ECO:0000256" key="5">
    <source>
        <dbReference type="SAM" id="SignalP"/>
    </source>
</evidence>
<evidence type="ECO:0000313" key="8">
    <source>
        <dbReference type="Proteomes" id="UP000501849"/>
    </source>
</evidence>
<feature type="region of interest" description="Disordered" evidence="4">
    <location>
        <begin position="149"/>
        <end position="168"/>
    </location>
</feature>
<dbReference type="Proteomes" id="UP000501849">
    <property type="component" value="Chromosome"/>
</dbReference>
<feature type="domain" description="AB hydrolase-1" evidence="6">
    <location>
        <begin position="100"/>
        <end position="485"/>
    </location>
</feature>
<evidence type="ECO:0000259" key="6">
    <source>
        <dbReference type="Pfam" id="PF00561"/>
    </source>
</evidence>
<dbReference type="Gene3D" id="3.40.50.1820">
    <property type="entry name" value="alpha/beta hydrolase"/>
    <property type="match status" value="1"/>
</dbReference>
<keyword evidence="8" id="KW-1185">Reference proteome</keyword>
<comment type="similarity">
    <text evidence="1">Belongs to the peptidase S33 family.</text>
</comment>